<evidence type="ECO:0000313" key="1">
    <source>
        <dbReference type="EMBL" id="ORW98829.1"/>
    </source>
</evidence>
<sequence>MADNIHVVPAELRAVAEHHRRTAETLAEAPAAHPAIQASLDSLGPIFADLAEAGRELLEQRRRCYQRQAGAHADLADNLDTVAGLWLQHEHDAARRFDALTDGPGPTAAR</sequence>
<dbReference type="OrthoDB" id="4625564at2"/>
<organism evidence="1 2">
    <name type="scientific">Mycolicibacillus trivialis</name>
    <dbReference type="NCBI Taxonomy" id="1798"/>
    <lineage>
        <taxon>Bacteria</taxon>
        <taxon>Bacillati</taxon>
        <taxon>Actinomycetota</taxon>
        <taxon>Actinomycetes</taxon>
        <taxon>Mycobacteriales</taxon>
        <taxon>Mycobacteriaceae</taxon>
        <taxon>Mycolicibacillus</taxon>
    </lineage>
</organism>
<dbReference type="Pfam" id="PF10824">
    <property type="entry name" value="T7SS_ESX_EspC"/>
    <property type="match status" value="1"/>
</dbReference>
<protein>
    <recommendedName>
        <fullName evidence="3">ESX-1 secretion-associated protein</fullName>
    </recommendedName>
</protein>
<dbReference type="Proteomes" id="UP000193090">
    <property type="component" value="Unassembled WGS sequence"/>
</dbReference>
<name>A0A1X2EEC0_9MYCO</name>
<dbReference type="RefSeq" id="WP_085111450.1">
    <property type="nucleotide sequence ID" value="NZ_JACKSN010000095.1"/>
</dbReference>
<gene>
    <name evidence="1" type="ORF">AWC30_01230</name>
</gene>
<dbReference type="GO" id="GO:0009306">
    <property type="term" value="P:protein secretion"/>
    <property type="evidence" value="ECO:0007669"/>
    <property type="project" value="InterPro"/>
</dbReference>
<keyword evidence="2" id="KW-1185">Reference proteome</keyword>
<proteinExistence type="predicted"/>
<dbReference type="STRING" id="1798.AWC30_01230"/>
<dbReference type="InterPro" id="IPR022536">
    <property type="entry name" value="EspC"/>
</dbReference>
<reference evidence="1 2" key="1">
    <citation type="submission" date="2016-01" db="EMBL/GenBank/DDBJ databases">
        <title>The new phylogeny of the genus Mycobacterium.</title>
        <authorList>
            <person name="Tarcisio F."/>
            <person name="Conor M."/>
            <person name="Antonella G."/>
            <person name="Elisabetta G."/>
            <person name="Giulia F.S."/>
            <person name="Sara T."/>
            <person name="Anna F."/>
            <person name="Clotilde B."/>
            <person name="Roberto B."/>
            <person name="Veronica D.S."/>
            <person name="Fabio R."/>
            <person name="Monica P."/>
            <person name="Olivier J."/>
            <person name="Enrico T."/>
            <person name="Nicola S."/>
        </authorList>
    </citation>
    <scope>NUCLEOTIDE SEQUENCE [LARGE SCALE GENOMIC DNA]</scope>
    <source>
        <strain evidence="1 2">DSM 44153</strain>
    </source>
</reference>
<dbReference type="AlphaFoldDB" id="A0A1X2EEC0"/>
<evidence type="ECO:0008006" key="3">
    <source>
        <dbReference type="Google" id="ProtNLM"/>
    </source>
</evidence>
<comment type="caution">
    <text evidence="1">The sequence shown here is derived from an EMBL/GenBank/DDBJ whole genome shotgun (WGS) entry which is preliminary data.</text>
</comment>
<accession>A0A1X2EEC0</accession>
<dbReference type="EMBL" id="LQPZ01000056">
    <property type="protein sequence ID" value="ORW98829.1"/>
    <property type="molecule type" value="Genomic_DNA"/>
</dbReference>
<evidence type="ECO:0000313" key="2">
    <source>
        <dbReference type="Proteomes" id="UP000193090"/>
    </source>
</evidence>